<keyword evidence="4 8" id="KW-0812">Transmembrane</keyword>
<dbReference type="InterPro" id="IPR000425">
    <property type="entry name" value="MIP"/>
</dbReference>
<protein>
    <recommendedName>
        <fullName evidence="11">Aquaporin</fullName>
    </recommendedName>
</protein>
<dbReference type="PANTHER" id="PTHR43829:SF14">
    <property type="entry name" value="AQUAPORIN 3"/>
    <property type="match status" value="1"/>
</dbReference>
<accession>A0A0E9NJI8</accession>
<dbReference type="PRINTS" id="PR00783">
    <property type="entry name" value="MINTRINSICP"/>
</dbReference>
<keyword evidence="5 8" id="KW-1133">Transmembrane helix</keyword>
<feature type="transmembrane region" description="Helical" evidence="8">
    <location>
        <begin position="361"/>
        <end position="383"/>
    </location>
</feature>
<comment type="subcellular location">
    <subcellularLocation>
        <location evidence="1">Membrane</location>
        <topology evidence="1">Multi-pass membrane protein</topology>
    </subcellularLocation>
</comment>
<dbReference type="GO" id="GO:0005886">
    <property type="term" value="C:plasma membrane"/>
    <property type="evidence" value="ECO:0007669"/>
    <property type="project" value="TreeGrafter"/>
</dbReference>
<dbReference type="EMBL" id="BACD03000027">
    <property type="protein sequence ID" value="GAO49968.1"/>
    <property type="molecule type" value="Genomic_DNA"/>
</dbReference>
<evidence type="ECO:0000256" key="2">
    <source>
        <dbReference type="ARBA" id="ARBA00006175"/>
    </source>
</evidence>
<dbReference type="Proteomes" id="UP000033140">
    <property type="component" value="Unassembled WGS sequence"/>
</dbReference>
<dbReference type="Gene3D" id="1.20.1080.10">
    <property type="entry name" value="Glycerol uptake facilitator protein"/>
    <property type="match status" value="1"/>
</dbReference>
<evidence type="ECO:0000256" key="6">
    <source>
        <dbReference type="ARBA" id="ARBA00023136"/>
    </source>
</evidence>
<reference evidence="9 10" key="3">
    <citation type="journal article" date="2015" name="Genome Announc.">
        <title>Draft Genome Sequence of the Archiascomycetous Yeast Saitoella complicata.</title>
        <authorList>
            <person name="Yamauchi K."/>
            <person name="Kondo S."/>
            <person name="Hamamoto M."/>
            <person name="Takahashi Y."/>
            <person name="Ogura Y."/>
            <person name="Hayashi T."/>
            <person name="Nishida H."/>
        </authorList>
    </citation>
    <scope>NUCLEOTIDE SEQUENCE [LARGE SCALE GENOMIC DNA]</scope>
    <source>
        <strain evidence="9 10">NRRL Y-17804</strain>
    </source>
</reference>
<feature type="compositionally biased region" description="Polar residues" evidence="7">
    <location>
        <begin position="424"/>
        <end position="433"/>
    </location>
</feature>
<keyword evidence="10" id="KW-1185">Reference proteome</keyword>
<dbReference type="PANTHER" id="PTHR43829">
    <property type="entry name" value="AQUAPORIN OR AQUAGLYCEROPORIN RELATED"/>
    <property type="match status" value="1"/>
</dbReference>
<evidence type="ECO:0008006" key="11">
    <source>
        <dbReference type="Google" id="ProtNLM"/>
    </source>
</evidence>
<evidence type="ECO:0000313" key="10">
    <source>
        <dbReference type="Proteomes" id="UP000033140"/>
    </source>
</evidence>
<dbReference type="InterPro" id="IPR022357">
    <property type="entry name" value="MIP_CS"/>
</dbReference>
<organism evidence="9 10">
    <name type="scientific">Saitoella complicata (strain BCRC 22490 / CBS 7301 / JCM 7358 / NBRC 10748 / NRRL Y-17804)</name>
    <dbReference type="NCBI Taxonomy" id="698492"/>
    <lineage>
        <taxon>Eukaryota</taxon>
        <taxon>Fungi</taxon>
        <taxon>Dikarya</taxon>
        <taxon>Ascomycota</taxon>
        <taxon>Taphrinomycotina</taxon>
        <taxon>Taphrinomycotina incertae sedis</taxon>
        <taxon>Saitoella</taxon>
    </lineage>
</organism>
<feature type="transmembrane region" description="Helical" evidence="8">
    <location>
        <begin position="171"/>
        <end position="192"/>
    </location>
</feature>
<evidence type="ECO:0000313" key="9">
    <source>
        <dbReference type="EMBL" id="GAO49968.1"/>
    </source>
</evidence>
<feature type="compositionally biased region" description="Basic and acidic residues" evidence="7">
    <location>
        <begin position="399"/>
        <end position="415"/>
    </location>
</feature>
<feature type="transmembrane region" description="Helical" evidence="8">
    <location>
        <begin position="139"/>
        <end position="159"/>
    </location>
</feature>
<keyword evidence="6 8" id="KW-0472">Membrane</keyword>
<keyword evidence="3" id="KW-0813">Transport</keyword>
<reference evidence="9 10" key="1">
    <citation type="journal article" date="2011" name="J. Gen. Appl. Microbiol.">
        <title>Draft genome sequencing of the enigmatic yeast Saitoella complicata.</title>
        <authorList>
            <person name="Nishida H."/>
            <person name="Hamamoto M."/>
            <person name="Sugiyama J."/>
        </authorList>
    </citation>
    <scope>NUCLEOTIDE SEQUENCE [LARGE SCALE GENOMIC DNA]</scope>
    <source>
        <strain evidence="9 10">NRRL Y-17804</strain>
    </source>
</reference>
<dbReference type="STRING" id="698492.A0A0E9NJI8"/>
<dbReference type="PROSITE" id="PS00221">
    <property type="entry name" value="MIP"/>
    <property type="match status" value="1"/>
</dbReference>
<evidence type="ECO:0000256" key="7">
    <source>
        <dbReference type="SAM" id="MobiDB-lite"/>
    </source>
</evidence>
<evidence type="ECO:0000256" key="1">
    <source>
        <dbReference type="ARBA" id="ARBA00004141"/>
    </source>
</evidence>
<comment type="similarity">
    <text evidence="2">Belongs to the MIP/aquaporin (TC 1.A.8) family.</text>
</comment>
<feature type="transmembrane region" description="Helical" evidence="8">
    <location>
        <begin position="282"/>
        <end position="302"/>
    </location>
</feature>
<reference evidence="9 10" key="2">
    <citation type="journal article" date="2014" name="J. Gen. Appl. Microbiol.">
        <title>The early diverging ascomycetous budding yeast Saitoella complicata has three histone deacetylases belonging to the Clr6, Hos2, and Rpd3 lineages.</title>
        <authorList>
            <person name="Nishida H."/>
            <person name="Matsumoto T."/>
            <person name="Kondo S."/>
            <person name="Hamamoto M."/>
            <person name="Yoshikawa H."/>
        </authorList>
    </citation>
    <scope>NUCLEOTIDE SEQUENCE [LARGE SCALE GENOMIC DNA]</scope>
    <source>
        <strain evidence="9 10">NRRL Y-17804</strain>
    </source>
</reference>
<proteinExistence type="inferred from homology"/>
<sequence length="529" mass="58008">MFAGCIFDTNNFKLVGVNDHPRDAYSGGMCEQTSEETPQLDPARALRLRSLICHRTSSTPTYGSTATMPDNEGTSHTTTYAAPGETIELRRLHTGQMELGTTDVLAEPVSKPDVVLPPAVSQWRLAFEDKRPRWFREMFAEAVGCYFYVYAGVSTSIVFNLDVLTGSGGTLGSILCIGICFAIGVAFAVMIAGATSGGHLNPAFTIAFAVYQGFPWKKVPYYIFAQIFGCFMAALSCYAQYHEQIQAYIAAIEEKGIAKIGPQGVNTLFCAHPGPAQTNLGYVFLNEWMVDSYIAILVWAVLDPSNPFISPASAPYAIGLIYAVAVWGFAIDTFSANPARDLGARILTAMIWGGEAFPHPYSAIAALTPIPATLFGCAIYEFVFKDHRSIIKAGHMSHPDEHEELVRTRTARSDDAPQQIEPPSETSAQQSWTRKQDEPAPLEGISYASIYNLHRMLITFCTPKVPKIFILLQEPHVELLSSARVVEAFRQIPMGASRGFPSRARHLRLKYVTSWAGVFGAFVSVRLNS</sequence>
<dbReference type="GO" id="GO:0015254">
    <property type="term" value="F:glycerol channel activity"/>
    <property type="evidence" value="ECO:0007669"/>
    <property type="project" value="TreeGrafter"/>
</dbReference>
<dbReference type="InterPro" id="IPR023271">
    <property type="entry name" value="Aquaporin-like"/>
</dbReference>
<evidence type="ECO:0000256" key="3">
    <source>
        <dbReference type="ARBA" id="ARBA00022448"/>
    </source>
</evidence>
<dbReference type="AlphaFoldDB" id="A0A0E9NJI8"/>
<evidence type="ECO:0000256" key="4">
    <source>
        <dbReference type="ARBA" id="ARBA00022692"/>
    </source>
</evidence>
<name>A0A0E9NJI8_SAICN</name>
<dbReference type="InterPro" id="IPR050363">
    <property type="entry name" value="MIP/Aquaporin"/>
</dbReference>
<evidence type="ECO:0000256" key="5">
    <source>
        <dbReference type="ARBA" id="ARBA00022989"/>
    </source>
</evidence>
<dbReference type="SUPFAM" id="SSF81338">
    <property type="entry name" value="Aquaporin-like"/>
    <property type="match status" value="1"/>
</dbReference>
<feature type="transmembrane region" description="Helical" evidence="8">
    <location>
        <begin position="314"/>
        <end position="331"/>
    </location>
</feature>
<comment type="caution">
    <text evidence="9">The sequence shown here is derived from an EMBL/GenBank/DDBJ whole genome shotgun (WGS) entry which is preliminary data.</text>
</comment>
<feature type="transmembrane region" description="Helical" evidence="8">
    <location>
        <begin position="221"/>
        <end position="241"/>
    </location>
</feature>
<dbReference type="Pfam" id="PF00230">
    <property type="entry name" value="MIP"/>
    <property type="match status" value="1"/>
</dbReference>
<feature type="region of interest" description="Disordered" evidence="7">
    <location>
        <begin position="399"/>
        <end position="438"/>
    </location>
</feature>
<evidence type="ECO:0000256" key="8">
    <source>
        <dbReference type="SAM" id="Phobius"/>
    </source>
</evidence>
<dbReference type="GO" id="GO:0015250">
    <property type="term" value="F:water channel activity"/>
    <property type="evidence" value="ECO:0007669"/>
    <property type="project" value="TreeGrafter"/>
</dbReference>
<gene>
    <name evidence="9" type="ORF">G7K_4103-t1</name>
</gene>